<dbReference type="GO" id="GO:0015937">
    <property type="term" value="P:coenzyme A biosynthetic process"/>
    <property type="evidence" value="ECO:0007669"/>
    <property type="project" value="UniProtKB-UniRule"/>
</dbReference>
<feature type="binding site" evidence="9">
    <location>
        <begin position="125"/>
        <end position="131"/>
    </location>
    <ligand>
        <name>ATP</name>
        <dbReference type="ChEBI" id="CHEBI:30616"/>
    </ligand>
</feature>
<feature type="binding site" evidence="9">
    <location>
        <begin position="10"/>
        <end position="11"/>
    </location>
    <ligand>
        <name>ATP</name>
        <dbReference type="ChEBI" id="CHEBI:30616"/>
    </ligand>
</feature>
<dbReference type="Pfam" id="PF01467">
    <property type="entry name" value="CTP_transf_like"/>
    <property type="match status" value="1"/>
</dbReference>
<feature type="binding site" evidence="9">
    <location>
        <begin position="89"/>
        <end position="91"/>
    </location>
    <ligand>
        <name>ATP</name>
        <dbReference type="ChEBI" id="CHEBI:30616"/>
    </ligand>
</feature>
<keyword evidence="6 9" id="KW-0460">Magnesium</keyword>
<dbReference type="NCBIfam" id="TIGR00125">
    <property type="entry name" value="cyt_tran_rel"/>
    <property type="match status" value="1"/>
</dbReference>
<feature type="binding site" evidence="9">
    <location>
        <position position="74"/>
    </location>
    <ligand>
        <name>substrate</name>
    </ligand>
</feature>
<comment type="cofactor">
    <cofactor evidence="9">
        <name>Mg(2+)</name>
        <dbReference type="ChEBI" id="CHEBI:18420"/>
    </cofactor>
</comment>
<comment type="subcellular location">
    <subcellularLocation>
        <location evidence="9">Cytoplasm</location>
    </subcellularLocation>
</comment>
<evidence type="ECO:0000256" key="6">
    <source>
        <dbReference type="ARBA" id="ARBA00022842"/>
    </source>
</evidence>
<dbReference type="InterPro" id="IPR004821">
    <property type="entry name" value="Cyt_trans-like"/>
</dbReference>
<dbReference type="SUPFAM" id="SSF52374">
    <property type="entry name" value="Nucleotidylyl transferase"/>
    <property type="match status" value="1"/>
</dbReference>
<evidence type="ECO:0000256" key="9">
    <source>
        <dbReference type="HAMAP-Rule" id="MF_00151"/>
    </source>
</evidence>
<evidence type="ECO:0000256" key="2">
    <source>
        <dbReference type="ARBA" id="ARBA00022679"/>
    </source>
</evidence>
<feature type="binding site" evidence="9">
    <location>
        <position position="88"/>
    </location>
    <ligand>
        <name>substrate</name>
    </ligand>
</feature>
<feature type="domain" description="Cytidyltransferase-like" evidence="10">
    <location>
        <begin position="6"/>
        <end position="135"/>
    </location>
</feature>
<evidence type="ECO:0000256" key="3">
    <source>
        <dbReference type="ARBA" id="ARBA00022695"/>
    </source>
</evidence>
<evidence type="ECO:0000259" key="10">
    <source>
        <dbReference type="Pfam" id="PF01467"/>
    </source>
</evidence>
<dbReference type="NCBIfam" id="TIGR01510">
    <property type="entry name" value="coaD_prev_kdtB"/>
    <property type="match status" value="1"/>
</dbReference>
<dbReference type="Proteomes" id="UP000675664">
    <property type="component" value="Unassembled WGS sequence"/>
</dbReference>
<keyword evidence="2 9" id="KW-0808">Transferase</keyword>
<feature type="binding site" evidence="9">
    <location>
        <position position="18"/>
    </location>
    <ligand>
        <name>ATP</name>
        <dbReference type="ChEBI" id="CHEBI:30616"/>
    </ligand>
</feature>
<comment type="caution">
    <text evidence="11">The sequence shown here is derived from an EMBL/GenBank/DDBJ whole genome shotgun (WGS) entry which is preliminary data.</text>
</comment>
<keyword evidence="4 9" id="KW-0547">Nucleotide-binding</keyword>
<reference evidence="11" key="1">
    <citation type="submission" date="2021-04" db="EMBL/GenBank/DDBJ databases">
        <title>Sinoanaerobacter chloroacetimidivorans sp. nov., an obligate anaerobic bacterium isolated from anaerobic sludge.</title>
        <authorList>
            <person name="Bao Y."/>
        </authorList>
    </citation>
    <scope>NUCLEOTIDE SEQUENCE</scope>
    <source>
        <strain evidence="11">BAD-6</strain>
    </source>
</reference>
<name>A0A8J7VYU5_9FIRM</name>
<evidence type="ECO:0000256" key="8">
    <source>
        <dbReference type="ARBA" id="ARBA00029346"/>
    </source>
</evidence>
<comment type="similarity">
    <text evidence="9">Belongs to the bacterial CoaD family.</text>
</comment>
<evidence type="ECO:0000256" key="4">
    <source>
        <dbReference type="ARBA" id="ARBA00022741"/>
    </source>
</evidence>
<evidence type="ECO:0000313" key="11">
    <source>
        <dbReference type="EMBL" id="MBR0596533.1"/>
    </source>
</evidence>
<accession>A0A8J7VYU5</accession>
<feature type="binding site" evidence="9">
    <location>
        <position position="99"/>
    </location>
    <ligand>
        <name>ATP</name>
        <dbReference type="ChEBI" id="CHEBI:30616"/>
    </ligand>
</feature>
<dbReference type="GO" id="GO:0005524">
    <property type="term" value="F:ATP binding"/>
    <property type="evidence" value="ECO:0007669"/>
    <property type="project" value="UniProtKB-KW"/>
</dbReference>
<dbReference type="UniPathway" id="UPA00241">
    <property type="reaction ID" value="UER00355"/>
</dbReference>
<comment type="subunit">
    <text evidence="9">Homohexamer.</text>
</comment>
<dbReference type="GO" id="GO:0004595">
    <property type="term" value="F:pantetheine-phosphate adenylyltransferase activity"/>
    <property type="evidence" value="ECO:0007669"/>
    <property type="project" value="UniProtKB-UniRule"/>
</dbReference>
<keyword evidence="3 9" id="KW-0548">Nucleotidyltransferase</keyword>
<proteinExistence type="inferred from homology"/>
<keyword evidence="5 9" id="KW-0067">ATP-binding</keyword>
<evidence type="ECO:0000256" key="5">
    <source>
        <dbReference type="ARBA" id="ARBA00022840"/>
    </source>
</evidence>
<comment type="catalytic activity">
    <reaction evidence="8 9">
        <text>(R)-4'-phosphopantetheine + ATP + H(+) = 3'-dephospho-CoA + diphosphate</text>
        <dbReference type="Rhea" id="RHEA:19801"/>
        <dbReference type="ChEBI" id="CHEBI:15378"/>
        <dbReference type="ChEBI" id="CHEBI:30616"/>
        <dbReference type="ChEBI" id="CHEBI:33019"/>
        <dbReference type="ChEBI" id="CHEBI:57328"/>
        <dbReference type="ChEBI" id="CHEBI:61723"/>
        <dbReference type="EC" id="2.7.7.3"/>
    </reaction>
</comment>
<dbReference type="HAMAP" id="MF_00151">
    <property type="entry name" value="PPAT_bact"/>
    <property type="match status" value="1"/>
</dbReference>
<feature type="site" description="Transition state stabilizer" evidence="9">
    <location>
        <position position="18"/>
    </location>
</feature>
<dbReference type="InterPro" id="IPR014729">
    <property type="entry name" value="Rossmann-like_a/b/a_fold"/>
</dbReference>
<keyword evidence="1 9" id="KW-0963">Cytoplasm</keyword>
<dbReference type="EC" id="2.7.7.3" evidence="9"/>
<dbReference type="PANTHER" id="PTHR21342">
    <property type="entry name" value="PHOSPHOPANTETHEINE ADENYLYLTRANSFERASE"/>
    <property type="match status" value="1"/>
</dbReference>
<comment type="function">
    <text evidence="9">Reversibly transfers an adenylyl group from ATP to 4'-phosphopantetheine, yielding dephospho-CoA (dPCoA) and pyrophosphate.</text>
</comment>
<protein>
    <recommendedName>
        <fullName evidence="9">Phosphopantetheine adenylyltransferase</fullName>
        <ecNumber evidence="9">2.7.7.3</ecNumber>
    </recommendedName>
    <alternativeName>
        <fullName evidence="9">Dephospho-CoA pyrophosphorylase</fullName>
    </alternativeName>
    <alternativeName>
        <fullName evidence="9">Pantetheine-phosphate adenylyltransferase</fullName>
        <shortName evidence="9">PPAT</shortName>
    </alternativeName>
</protein>
<feature type="binding site" evidence="9">
    <location>
        <position position="10"/>
    </location>
    <ligand>
        <name>substrate</name>
    </ligand>
</feature>
<reference evidence="11" key="2">
    <citation type="submission" date="2021-04" db="EMBL/GenBank/DDBJ databases">
        <authorList>
            <person name="Liu J."/>
        </authorList>
    </citation>
    <scope>NUCLEOTIDE SEQUENCE</scope>
    <source>
        <strain evidence="11">BAD-6</strain>
    </source>
</reference>
<dbReference type="PRINTS" id="PR01020">
    <property type="entry name" value="LPSBIOSNTHSS"/>
</dbReference>
<keyword evidence="12" id="KW-1185">Reference proteome</keyword>
<evidence type="ECO:0000313" key="12">
    <source>
        <dbReference type="Proteomes" id="UP000675664"/>
    </source>
</evidence>
<dbReference type="CDD" id="cd02163">
    <property type="entry name" value="PPAT"/>
    <property type="match status" value="1"/>
</dbReference>
<keyword evidence="7 9" id="KW-0173">Coenzyme A biosynthesis</keyword>
<comment type="pathway">
    <text evidence="9">Cofactor biosynthesis; coenzyme A biosynthesis; CoA from (R)-pantothenate: step 4/5.</text>
</comment>
<dbReference type="InterPro" id="IPR001980">
    <property type="entry name" value="PPAT"/>
</dbReference>
<dbReference type="PANTHER" id="PTHR21342:SF1">
    <property type="entry name" value="PHOSPHOPANTETHEINE ADENYLYLTRANSFERASE"/>
    <property type="match status" value="1"/>
</dbReference>
<organism evidence="11 12">
    <name type="scientific">Sinanaerobacter chloroacetimidivorans</name>
    <dbReference type="NCBI Taxonomy" id="2818044"/>
    <lineage>
        <taxon>Bacteria</taxon>
        <taxon>Bacillati</taxon>
        <taxon>Bacillota</taxon>
        <taxon>Clostridia</taxon>
        <taxon>Peptostreptococcales</taxon>
        <taxon>Anaerovoracaceae</taxon>
        <taxon>Sinanaerobacter</taxon>
    </lineage>
</organism>
<dbReference type="GO" id="GO:0005737">
    <property type="term" value="C:cytoplasm"/>
    <property type="evidence" value="ECO:0007669"/>
    <property type="project" value="UniProtKB-SubCell"/>
</dbReference>
<feature type="binding site" evidence="9">
    <location>
        <position position="42"/>
    </location>
    <ligand>
        <name>substrate</name>
    </ligand>
</feature>
<dbReference type="EMBL" id="JAGSND010000001">
    <property type="protein sequence ID" value="MBR0596533.1"/>
    <property type="molecule type" value="Genomic_DNA"/>
</dbReference>
<dbReference type="AlphaFoldDB" id="A0A8J7VYU5"/>
<evidence type="ECO:0000256" key="7">
    <source>
        <dbReference type="ARBA" id="ARBA00022993"/>
    </source>
</evidence>
<evidence type="ECO:0000256" key="1">
    <source>
        <dbReference type="ARBA" id="ARBA00022490"/>
    </source>
</evidence>
<sequence length="161" mass="18433">MIKKVLYAGSFDPITNGHLDLINRAAKLGDILVVGVIENRSKKPFFTVEERMDMIEKATDHIPNIEVDHFDGLLAHYVKQNNIDVVIRGLRATMDFEYEIQMAQMNARLYNNDVETVFLMTSPDYSFVSSSIVKEVFTLNGDIKGLVPDKVLEYMERKCKK</sequence>
<dbReference type="Gene3D" id="3.40.50.620">
    <property type="entry name" value="HUPs"/>
    <property type="match status" value="1"/>
</dbReference>
<gene>
    <name evidence="9 11" type="primary">coaD</name>
    <name evidence="11" type="ORF">KCX82_01470</name>
</gene>